<evidence type="ECO:0000259" key="13">
    <source>
        <dbReference type="PROSITE" id="PS50110"/>
    </source>
</evidence>
<keyword evidence="10" id="KW-0472">Membrane</keyword>
<dbReference type="SMART" id="SM00388">
    <property type="entry name" value="HisKA"/>
    <property type="match status" value="1"/>
</dbReference>
<keyword evidence="5" id="KW-0418">Kinase</keyword>
<dbReference type="InterPro" id="IPR011006">
    <property type="entry name" value="CheY-like_superfamily"/>
</dbReference>
<feature type="transmembrane region" description="Helical" evidence="10">
    <location>
        <begin position="795"/>
        <end position="813"/>
    </location>
</feature>
<dbReference type="SMART" id="SM00387">
    <property type="entry name" value="HATPase_c"/>
    <property type="match status" value="1"/>
</dbReference>
<dbReference type="Gene3D" id="1.10.10.60">
    <property type="entry name" value="Homeodomain-like"/>
    <property type="match status" value="1"/>
</dbReference>
<dbReference type="PROSITE" id="PS50109">
    <property type="entry name" value="HIS_KIN"/>
    <property type="match status" value="1"/>
</dbReference>
<dbReference type="GO" id="GO:0043565">
    <property type="term" value="F:sequence-specific DNA binding"/>
    <property type="evidence" value="ECO:0007669"/>
    <property type="project" value="InterPro"/>
</dbReference>
<evidence type="ECO:0000256" key="1">
    <source>
        <dbReference type="ARBA" id="ARBA00000085"/>
    </source>
</evidence>
<dbReference type="InterPro" id="IPR011123">
    <property type="entry name" value="Y_Y_Y"/>
</dbReference>
<dbReference type="InterPro" id="IPR011047">
    <property type="entry name" value="Quinoprotein_ADH-like_sf"/>
</dbReference>
<dbReference type="InterPro" id="IPR001789">
    <property type="entry name" value="Sig_transdc_resp-reg_receiver"/>
</dbReference>
<dbReference type="SMART" id="SM00342">
    <property type="entry name" value="HTH_ARAC"/>
    <property type="match status" value="1"/>
</dbReference>
<name>A0A3A9HFQ9_BACOV</name>
<proteinExistence type="predicted"/>
<evidence type="ECO:0000256" key="8">
    <source>
        <dbReference type="ARBA" id="ARBA00023163"/>
    </source>
</evidence>
<dbReference type="EC" id="2.7.13.3" evidence="2"/>
<feature type="domain" description="Histidine kinase" evidence="12">
    <location>
        <begin position="845"/>
        <end position="1062"/>
    </location>
</feature>
<evidence type="ECO:0000313" key="16">
    <source>
        <dbReference type="Proteomes" id="UP000283329"/>
    </source>
</evidence>
<dbReference type="Proteomes" id="UP001215078">
    <property type="component" value="Unassembled WGS sequence"/>
</dbReference>
<dbReference type="PRINTS" id="PR00344">
    <property type="entry name" value="BCTRLSENSOR"/>
</dbReference>
<feature type="domain" description="Response regulatory" evidence="13">
    <location>
        <begin position="1107"/>
        <end position="1222"/>
    </location>
</feature>
<dbReference type="InterPro" id="IPR018060">
    <property type="entry name" value="HTH_AraC"/>
</dbReference>
<dbReference type="InterPro" id="IPR018062">
    <property type="entry name" value="HTH_AraC-typ_CS"/>
</dbReference>
<dbReference type="SUPFAM" id="SSF47384">
    <property type="entry name" value="Homodimeric domain of signal transducing histidine kinase"/>
    <property type="match status" value="1"/>
</dbReference>
<dbReference type="InterPro" id="IPR036097">
    <property type="entry name" value="HisK_dim/P_sf"/>
</dbReference>
<dbReference type="PROSITE" id="PS01124">
    <property type="entry name" value="HTH_ARAC_FAMILY_2"/>
    <property type="match status" value="1"/>
</dbReference>
<evidence type="ECO:0000256" key="2">
    <source>
        <dbReference type="ARBA" id="ARBA00012438"/>
    </source>
</evidence>
<comment type="catalytic activity">
    <reaction evidence="1">
        <text>ATP + protein L-histidine = ADP + protein N-phospho-L-histidine.</text>
        <dbReference type="EC" id="2.7.13.3"/>
    </reaction>
</comment>
<dbReference type="PANTHER" id="PTHR43547:SF2">
    <property type="entry name" value="HYBRID SIGNAL TRANSDUCTION HISTIDINE KINASE C"/>
    <property type="match status" value="1"/>
</dbReference>
<dbReference type="FunFam" id="1.10.287.130:FF:000045">
    <property type="entry name" value="Two-component system sensor histidine kinase/response regulator"/>
    <property type="match status" value="1"/>
</dbReference>
<accession>A0A3A9HFQ9</accession>
<dbReference type="InterPro" id="IPR009057">
    <property type="entry name" value="Homeodomain-like_sf"/>
</dbReference>
<dbReference type="RefSeq" id="WP_117610502.1">
    <property type="nucleotide sequence ID" value="NZ_BAABYV010000001.1"/>
</dbReference>
<dbReference type="PANTHER" id="PTHR43547">
    <property type="entry name" value="TWO-COMPONENT HISTIDINE KINASE"/>
    <property type="match status" value="1"/>
</dbReference>
<dbReference type="SUPFAM" id="SSF52172">
    <property type="entry name" value="CheY-like"/>
    <property type="match status" value="1"/>
</dbReference>
<dbReference type="Gene3D" id="2.130.10.10">
    <property type="entry name" value="YVTN repeat-like/Quinoprotein amine dehydrogenase"/>
    <property type="match status" value="2"/>
</dbReference>
<keyword evidence="3 9" id="KW-0597">Phosphoprotein</keyword>
<dbReference type="Proteomes" id="UP000283329">
    <property type="component" value="Unassembled WGS sequence"/>
</dbReference>
<dbReference type="InterPro" id="IPR004358">
    <property type="entry name" value="Sig_transdc_His_kin-like_C"/>
</dbReference>
<dbReference type="Gene3D" id="1.10.287.130">
    <property type="match status" value="1"/>
</dbReference>
<dbReference type="InterPro" id="IPR015943">
    <property type="entry name" value="WD40/YVTN_repeat-like_dom_sf"/>
</dbReference>
<dbReference type="SUPFAM" id="SSF55874">
    <property type="entry name" value="ATPase domain of HSP90 chaperone/DNA topoisomerase II/histidine kinase"/>
    <property type="match status" value="1"/>
</dbReference>
<dbReference type="EMBL" id="JAQQPO010000003">
    <property type="protein sequence ID" value="MDC7957333.1"/>
    <property type="molecule type" value="Genomic_DNA"/>
</dbReference>
<sequence length="1355" mass="154278">MKRHIIFACIYEYVCTMVMKKFTFLLITLFSSTLILLADNPYRSYTVADGLSNSTVKAIYQDEMGYIWLGTKDGLNRLDGYEIKNFFYESDETVRQSNDIVSITGDRQGRMWIGTFNGITLFDPFEEKYIDLATLYKGCELPRGVVVGLSIASDGAVWVVTKMGVYILRNGKCTCLEALRGLYINSMAPSADNSLLLNVANKGILRLDTRTSRFSYILKGPDYPAFLKIFQDEKERTWLASSLDNLQLYNPVTSTATKIEVNFPADMSVWKGQVHDIKVYNDSLLLLATDNGLAVMNEHTHVISRTFEECIPSGLLANRRLMSLYKDKQGSLWLGTFNEGALFYNARQYLFRYHPLTLNINQPIRVTGKLIEAQGKLWIGHNRGICTLNLANGKVEEVRLPIGKVGASEDEVYYMFQNNENEILFYVLNKGVYSLNLRDLPISKEMMDMFPPDAQIRAMAKDVQGNIWIAEDELSCYNPKTKKLSRSFSTNQDGNTRFMLTQDLLAYGSSMLVGGRTSGVWSFPYHPNNAAHYFKGNQLDFDELKNKNVSLLYLDSQHYLWVGTYNMGVYRCHLERGTIDHFGIEQGLIHNSVCGVLEDKETGDFWISTVIGLSKLSMKDSRIVNYTKDTGFPLNEVSRNTLLQVEDGRIYVGGNNGIAEFAPREIIAGQERLLPVVHVSSVNSLDSDEGADRVQYDNARSLEHVELSYKNAAVLIKYSPLDYIFPKGYKYAYRMEGLDQNWNYIERNEVIYSHLPAGEYTFYIKACNSDGIWGDATGIDVVVHPPVWLTGWAKVIYVLLALMLVGGVLYYFYKRKSDKYQRRIEEIEKENIERNYRMKIELFTNFSHELRTPLTLITGPAEDILQDETLPHKFLFPMKQIYKNSNRLLLLVNQLMDFRKLEYGAMTLKLSRVNIGTFLTSQIDSFSDLLHKKELTIGYDNDYYGDNLWMDTDLMEKVIFNLLSNAVKHSPKGTQIKVRSVEKAGSVVISVKDCGEGISEENLSKIFDPFFQVEQGSKSDLFGSGIGLNMVQYVVRLHKGKISVESTPGHGAEFLVELNLGKECFAGANVEFVENREDTYLEKVRRECIAPIEEEKPASVEDDNRYRVLVVEDDDDMRQYIVSLLSQQYIVYEASNGKEGLKEAVEQIPDLIVSDVMMPVMDGLELCKAIKEEMITAHIPVVLLTAKALNEHIEEGYSVMADDYVLKPFAPKVLLAKLDSLIKNRNRLRRIFCEKLDTIEVPVAELSAQDSFMQQLMELIRERVHDPNLSVNDLHEELGMSRSQFFRKIKAVSDVSPNKLILNVRMKLAAEKLATGKYTVSEVAYDVGYSDPSYFSKVFKSTYNIAPANYLKQRM</sequence>
<dbReference type="Gene3D" id="3.40.50.2300">
    <property type="match status" value="1"/>
</dbReference>
<feature type="domain" description="HTH araC/xylS-type" evidence="11">
    <location>
        <begin position="1254"/>
        <end position="1353"/>
    </location>
</feature>
<dbReference type="EMBL" id="QRJR01000005">
    <property type="protein sequence ID" value="RHH48468.1"/>
    <property type="molecule type" value="Genomic_DNA"/>
</dbReference>
<keyword evidence="7" id="KW-0238">DNA-binding</keyword>
<dbReference type="InterPro" id="IPR013783">
    <property type="entry name" value="Ig-like_fold"/>
</dbReference>
<dbReference type="FunFam" id="3.30.565.10:FF:000006">
    <property type="entry name" value="Sensor histidine kinase WalK"/>
    <property type="match status" value="1"/>
</dbReference>
<reference evidence="14" key="2">
    <citation type="submission" date="2022-10" db="EMBL/GenBank/DDBJ databases">
        <title>Human gut microbiome strain richness.</title>
        <authorList>
            <person name="Chen-Liaw A."/>
        </authorList>
    </citation>
    <scope>NUCLEOTIDE SEQUENCE</scope>
    <source>
        <strain evidence="14">RTP21484st1_H8_RTP21484_190118</strain>
    </source>
</reference>
<evidence type="ECO:0000256" key="5">
    <source>
        <dbReference type="ARBA" id="ARBA00022777"/>
    </source>
</evidence>
<evidence type="ECO:0000256" key="6">
    <source>
        <dbReference type="ARBA" id="ARBA00023015"/>
    </source>
</evidence>
<evidence type="ECO:0000256" key="7">
    <source>
        <dbReference type="ARBA" id="ARBA00023125"/>
    </source>
</evidence>
<dbReference type="InterPro" id="IPR011110">
    <property type="entry name" value="Reg_prop"/>
</dbReference>
<dbReference type="Pfam" id="PF07495">
    <property type="entry name" value="Y_Y_Y"/>
    <property type="match status" value="1"/>
</dbReference>
<gene>
    <name evidence="15" type="ORF">DW206_07370</name>
    <name evidence="14" type="ORF">PQ628_03840</name>
</gene>
<organism evidence="15 16">
    <name type="scientific">Bacteroides ovatus</name>
    <dbReference type="NCBI Taxonomy" id="28116"/>
    <lineage>
        <taxon>Bacteria</taxon>
        <taxon>Pseudomonadati</taxon>
        <taxon>Bacteroidota</taxon>
        <taxon>Bacteroidia</taxon>
        <taxon>Bacteroidales</taxon>
        <taxon>Bacteroidaceae</taxon>
        <taxon>Bacteroides</taxon>
    </lineage>
</organism>
<dbReference type="SUPFAM" id="SSF101898">
    <property type="entry name" value="NHL repeat"/>
    <property type="match status" value="1"/>
</dbReference>
<dbReference type="SUPFAM" id="SSF46689">
    <property type="entry name" value="Homeodomain-like"/>
    <property type="match status" value="1"/>
</dbReference>
<evidence type="ECO:0000256" key="10">
    <source>
        <dbReference type="SAM" id="Phobius"/>
    </source>
</evidence>
<dbReference type="CDD" id="cd00082">
    <property type="entry name" value="HisKA"/>
    <property type="match status" value="1"/>
</dbReference>
<dbReference type="GO" id="GO:0000155">
    <property type="term" value="F:phosphorelay sensor kinase activity"/>
    <property type="evidence" value="ECO:0007669"/>
    <property type="project" value="InterPro"/>
</dbReference>
<comment type="caution">
    <text evidence="15">The sequence shown here is derived from an EMBL/GenBank/DDBJ whole genome shotgun (WGS) entry which is preliminary data.</text>
</comment>
<dbReference type="Pfam" id="PF00512">
    <property type="entry name" value="HisKA"/>
    <property type="match status" value="1"/>
</dbReference>
<dbReference type="SMART" id="SM00448">
    <property type="entry name" value="REC"/>
    <property type="match status" value="1"/>
</dbReference>
<evidence type="ECO:0000259" key="11">
    <source>
        <dbReference type="PROSITE" id="PS01124"/>
    </source>
</evidence>
<evidence type="ECO:0000256" key="9">
    <source>
        <dbReference type="PROSITE-ProRule" id="PRU00169"/>
    </source>
</evidence>
<evidence type="ECO:0000256" key="3">
    <source>
        <dbReference type="ARBA" id="ARBA00022553"/>
    </source>
</evidence>
<dbReference type="PROSITE" id="PS50110">
    <property type="entry name" value="RESPONSE_REGULATORY"/>
    <property type="match status" value="1"/>
</dbReference>
<dbReference type="CDD" id="cd17574">
    <property type="entry name" value="REC_OmpR"/>
    <property type="match status" value="1"/>
</dbReference>
<dbReference type="InterPro" id="IPR003594">
    <property type="entry name" value="HATPase_dom"/>
</dbReference>
<evidence type="ECO:0000313" key="14">
    <source>
        <dbReference type="EMBL" id="MDC7957333.1"/>
    </source>
</evidence>
<keyword evidence="6" id="KW-0805">Transcription regulation</keyword>
<dbReference type="Gene3D" id="2.60.40.10">
    <property type="entry name" value="Immunoglobulins"/>
    <property type="match status" value="1"/>
</dbReference>
<keyword evidence="8" id="KW-0804">Transcription</keyword>
<feature type="modified residue" description="4-aspartylphosphate" evidence="9">
    <location>
        <position position="1155"/>
    </location>
</feature>
<dbReference type="Pfam" id="PF00072">
    <property type="entry name" value="Response_reg"/>
    <property type="match status" value="1"/>
</dbReference>
<evidence type="ECO:0000259" key="12">
    <source>
        <dbReference type="PROSITE" id="PS50109"/>
    </source>
</evidence>
<protein>
    <recommendedName>
        <fullName evidence="2">histidine kinase</fullName>
        <ecNumber evidence="2">2.7.13.3</ecNumber>
    </recommendedName>
</protein>
<evidence type="ECO:0000256" key="4">
    <source>
        <dbReference type="ARBA" id="ARBA00022679"/>
    </source>
</evidence>
<dbReference type="SUPFAM" id="SSF50998">
    <property type="entry name" value="Quinoprotein alcohol dehydrogenase-like"/>
    <property type="match status" value="1"/>
</dbReference>
<keyword evidence="10" id="KW-0812">Transmembrane</keyword>
<dbReference type="Pfam" id="PF12833">
    <property type="entry name" value="HTH_18"/>
    <property type="match status" value="1"/>
</dbReference>
<dbReference type="InterPro" id="IPR003661">
    <property type="entry name" value="HisK_dim/P_dom"/>
</dbReference>
<keyword evidence="4" id="KW-0808">Transferase</keyword>
<dbReference type="PROSITE" id="PS00041">
    <property type="entry name" value="HTH_ARAC_FAMILY_1"/>
    <property type="match status" value="1"/>
</dbReference>
<dbReference type="InterPro" id="IPR005467">
    <property type="entry name" value="His_kinase_dom"/>
</dbReference>
<dbReference type="Gene3D" id="3.30.565.10">
    <property type="entry name" value="Histidine kinase-like ATPase, C-terminal domain"/>
    <property type="match status" value="1"/>
</dbReference>
<dbReference type="Pfam" id="PF02518">
    <property type="entry name" value="HATPase_c"/>
    <property type="match status" value="1"/>
</dbReference>
<dbReference type="GO" id="GO:0003700">
    <property type="term" value="F:DNA-binding transcription factor activity"/>
    <property type="evidence" value="ECO:0007669"/>
    <property type="project" value="InterPro"/>
</dbReference>
<dbReference type="InterPro" id="IPR036890">
    <property type="entry name" value="HATPase_C_sf"/>
</dbReference>
<keyword evidence="10" id="KW-1133">Transmembrane helix</keyword>
<dbReference type="Pfam" id="PF07494">
    <property type="entry name" value="Reg_prop"/>
    <property type="match status" value="4"/>
</dbReference>
<reference evidence="15 16" key="1">
    <citation type="submission" date="2018-08" db="EMBL/GenBank/DDBJ databases">
        <title>A genome reference for cultivated species of the human gut microbiota.</title>
        <authorList>
            <person name="Zou Y."/>
            <person name="Xue W."/>
            <person name="Luo G."/>
        </authorList>
    </citation>
    <scope>NUCLEOTIDE SEQUENCE [LARGE SCALE GENOMIC DNA]</scope>
    <source>
        <strain evidence="15 16">AM17-48</strain>
    </source>
</reference>
<evidence type="ECO:0000313" key="15">
    <source>
        <dbReference type="EMBL" id="RHH48468.1"/>
    </source>
</evidence>